<dbReference type="Proteomes" id="UP001232445">
    <property type="component" value="Unassembled WGS sequence"/>
</dbReference>
<dbReference type="Pfam" id="PF12728">
    <property type="entry name" value="HTH_17"/>
    <property type="match status" value="1"/>
</dbReference>
<dbReference type="InterPro" id="IPR041657">
    <property type="entry name" value="HTH_17"/>
</dbReference>
<dbReference type="InterPro" id="IPR009061">
    <property type="entry name" value="DNA-bd_dom_put_sf"/>
</dbReference>
<keyword evidence="3" id="KW-1185">Reference proteome</keyword>
<reference evidence="2 3" key="1">
    <citation type="submission" date="2023-07" db="EMBL/GenBank/DDBJ databases">
        <title>Genomic Encyclopedia of Type Strains, Phase IV (KMG-IV): sequencing the most valuable type-strain genomes for metagenomic binning, comparative biology and taxonomic classification.</title>
        <authorList>
            <person name="Goeker M."/>
        </authorList>
    </citation>
    <scope>NUCLEOTIDE SEQUENCE [LARGE SCALE GENOMIC DNA]</scope>
    <source>
        <strain evidence="2 3">DSM 17740</strain>
    </source>
</reference>
<name>A0ABU0CV40_9BACI</name>
<gene>
    <name evidence="2" type="ORF">J2S00_003088</name>
</gene>
<dbReference type="EMBL" id="JAUSUQ010000012">
    <property type="protein sequence ID" value="MDQ0340283.1"/>
    <property type="molecule type" value="Genomic_DNA"/>
</dbReference>
<evidence type="ECO:0000259" key="1">
    <source>
        <dbReference type="Pfam" id="PF12728"/>
    </source>
</evidence>
<dbReference type="SUPFAM" id="SSF46955">
    <property type="entry name" value="Putative DNA-binding domain"/>
    <property type="match status" value="1"/>
</dbReference>
<comment type="caution">
    <text evidence="2">The sequence shown here is derived from an EMBL/GenBank/DDBJ whole genome shotgun (WGS) entry which is preliminary data.</text>
</comment>
<proteinExistence type="predicted"/>
<feature type="domain" description="Helix-turn-helix" evidence="1">
    <location>
        <begin position="18"/>
        <end position="66"/>
    </location>
</feature>
<evidence type="ECO:0000313" key="3">
    <source>
        <dbReference type="Proteomes" id="UP001232445"/>
    </source>
</evidence>
<evidence type="ECO:0000313" key="2">
    <source>
        <dbReference type="EMBL" id="MDQ0340283.1"/>
    </source>
</evidence>
<accession>A0ABU0CV40</accession>
<organism evidence="2 3">
    <name type="scientific">Caldalkalibacillus uzonensis</name>
    <dbReference type="NCBI Taxonomy" id="353224"/>
    <lineage>
        <taxon>Bacteria</taxon>
        <taxon>Bacillati</taxon>
        <taxon>Bacillota</taxon>
        <taxon>Bacilli</taxon>
        <taxon>Bacillales</taxon>
        <taxon>Bacillaceae</taxon>
        <taxon>Caldalkalibacillus</taxon>
    </lineage>
</organism>
<dbReference type="RefSeq" id="WP_307341630.1">
    <property type="nucleotide sequence ID" value="NZ_JAUSUQ010000012.1"/>
</dbReference>
<sequence length="80" mass="9650">MYKFETRDELIQFIREQVMTSAEAVEYLGVTRQTLNSLVQRGKLHPVKELKRDRLFLRSDLEARKKESSELRKKYRPYDS</sequence>
<protein>
    <submittedName>
        <fullName evidence="2">Excisionase family DNA binding protein</fullName>
    </submittedName>
</protein>